<dbReference type="AlphaFoldDB" id="W7IWV1"/>
<dbReference type="OrthoDB" id="3650427at2"/>
<reference evidence="1 2" key="1">
    <citation type="journal article" date="2014" name="Genome Announc.">
        <title>Draft Genome Sequence of the Antitrypanosomally Active Sponge-Associated Bacterium Actinokineospora sp. Strain EG49.</title>
        <authorList>
            <person name="Harjes J."/>
            <person name="Ryu T."/>
            <person name="Abdelmohsen U.R."/>
            <person name="Moitinho-Silva L."/>
            <person name="Horn H."/>
            <person name="Ravasi T."/>
            <person name="Hentschel U."/>
        </authorList>
    </citation>
    <scope>NUCLEOTIDE SEQUENCE [LARGE SCALE GENOMIC DNA]</scope>
    <source>
        <strain evidence="1 2">EG49</strain>
    </source>
</reference>
<gene>
    <name evidence="1" type="ORF">UO65_3750</name>
</gene>
<protein>
    <submittedName>
        <fullName evidence="1">Uncharacterized protein</fullName>
    </submittedName>
</protein>
<keyword evidence="2" id="KW-1185">Reference proteome</keyword>
<dbReference type="EMBL" id="AYXG01000138">
    <property type="protein sequence ID" value="EWC60931.1"/>
    <property type="molecule type" value="Genomic_DNA"/>
</dbReference>
<sequence>MHAKRSDGSDLIADFTITPSGDTLTLVIEAVGPDAANPDYVEALTTLLRRLSVRDAEIVTAETDTRVLLTEPIARRGRWTCSPRWSASR</sequence>
<proteinExistence type="predicted"/>
<organism evidence="1 2">
    <name type="scientific">Actinokineospora spheciospongiae</name>
    <dbReference type="NCBI Taxonomy" id="909613"/>
    <lineage>
        <taxon>Bacteria</taxon>
        <taxon>Bacillati</taxon>
        <taxon>Actinomycetota</taxon>
        <taxon>Actinomycetes</taxon>
        <taxon>Pseudonocardiales</taxon>
        <taxon>Pseudonocardiaceae</taxon>
        <taxon>Actinokineospora</taxon>
    </lineage>
</organism>
<comment type="caution">
    <text evidence="1">The sequence shown here is derived from an EMBL/GenBank/DDBJ whole genome shotgun (WGS) entry which is preliminary data.</text>
</comment>
<evidence type="ECO:0000313" key="2">
    <source>
        <dbReference type="Proteomes" id="UP000019277"/>
    </source>
</evidence>
<name>W7IWV1_9PSEU</name>
<dbReference type="RefSeq" id="WP_035284223.1">
    <property type="nucleotide sequence ID" value="NZ_AYXG01000138.1"/>
</dbReference>
<evidence type="ECO:0000313" key="1">
    <source>
        <dbReference type="EMBL" id="EWC60931.1"/>
    </source>
</evidence>
<dbReference type="Proteomes" id="UP000019277">
    <property type="component" value="Unassembled WGS sequence"/>
</dbReference>
<accession>W7IWV1</accession>